<comment type="similarity">
    <text evidence="1">Belongs to the NAD(P)-dependent epimerase/dehydratase family. SDR39U1 subfamily.</text>
</comment>
<feature type="region of interest" description="Disordered" evidence="2">
    <location>
        <begin position="28"/>
        <end position="47"/>
    </location>
</feature>
<organism evidence="5 6">
    <name type="scientific">Luteimicrobium subarcticum</name>
    <dbReference type="NCBI Taxonomy" id="620910"/>
    <lineage>
        <taxon>Bacteria</taxon>
        <taxon>Bacillati</taxon>
        <taxon>Actinomycetota</taxon>
        <taxon>Actinomycetes</taxon>
        <taxon>Micrococcales</taxon>
        <taxon>Luteimicrobium</taxon>
    </lineage>
</organism>
<evidence type="ECO:0000256" key="2">
    <source>
        <dbReference type="SAM" id="MobiDB-lite"/>
    </source>
</evidence>
<feature type="domain" description="NAD-dependent epimerase/dehydratase" evidence="3">
    <location>
        <begin position="3"/>
        <end position="219"/>
    </location>
</feature>
<dbReference type="PANTHER" id="PTHR11092">
    <property type="entry name" value="SUGAR NUCLEOTIDE EPIMERASE RELATED"/>
    <property type="match status" value="1"/>
</dbReference>
<dbReference type="SUPFAM" id="SSF51735">
    <property type="entry name" value="NAD(P)-binding Rossmann-fold domains"/>
    <property type="match status" value="1"/>
</dbReference>
<keyword evidence="6" id="KW-1185">Reference proteome</keyword>
<evidence type="ECO:0000313" key="6">
    <source>
        <dbReference type="Proteomes" id="UP000231586"/>
    </source>
</evidence>
<dbReference type="AlphaFoldDB" id="A0A2M8WRA6"/>
<dbReference type="InterPro" id="IPR001509">
    <property type="entry name" value="Epimerase_deHydtase"/>
</dbReference>
<dbReference type="Pfam" id="PF08338">
    <property type="entry name" value="DUF1731"/>
    <property type="match status" value="1"/>
</dbReference>
<evidence type="ECO:0000259" key="3">
    <source>
        <dbReference type="Pfam" id="PF01370"/>
    </source>
</evidence>
<reference evidence="5 6" key="1">
    <citation type="submission" date="2017-11" db="EMBL/GenBank/DDBJ databases">
        <title>Genomic Encyclopedia of Archaeal and Bacterial Type Strains, Phase II (KMG-II): From Individual Species to Whole Genera.</title>
        <authorList>
            <person name="Goeker M."/>
        </authorList>
    </citation>
    <scope>NUCLEOTIDE SEQUENCE [LARGE SCALE GENOMIC DNA]</scope>
    <source>
        <strain evidence="5 6">DSM 22413</strain>
    </source>
</reference>
<proteinExistence type="inferred from homology"/>
<gene>
    <name evidence="5" type="ORF">CLV34_2039</name>
</gene>
<accession>A0A2M8WRA6</accession>
<evidence type="ECO:0000259" key="4">
    <source>
        <dbReference type="Pfam" id="PF08338"/>
    </source>
</evidence>
<dbReference type="NCBIfam" id="TIGR01777">
    <property type="entry name" value="yfcH"/>
    <property type="match status" value="1"/>
</dbReference>
<evidence type="ECO:0000313" key="5">
    <source>
        <dbReference type="EMBL" id="PJI93465.1"/>
    </source>
</evidence>
<dbReference type="Gene3D" id="3.40.50.720">
    <property type="entry name" value="NAD(P)-binding Rossmann-like Domain"/>
    <property type="match status" value="1"/>
</dbReference>
<feature type="domain" description="DUF1731" evidence="4">
    <location>
        <begin position="255"/>
        <end position="300"/>
    </location>
</feature>
<dbReference type="EMBL" id="PGTZ01000008">
    <property type="protein sequence ID" value="PJI93465.1"/>
    <property type="molecule type" value="Genomic_DNA"/>
</dbReference>
<dbReference type="InterPro" id="IPR010099">
    <property type="entry name" value="SDR39U1"/>
</dbReference>
<protein>
    <recommendedName>
        <fullName evidence="7">TIGR01777 family protein</fullName>
    </recommendedName>
</protein>
<dbReference type="RefSeq" id="WP_100350152.1">
    <property type="nucleotide sequence ID" value="NZ_PGTZ01000008.1"/>
</dbReference>
<dbReference type="Proteomes" id="UP000231586">
    <property type="component" value="Unassembled WGS sequence"/>
</dbReference>
<dbReference type="OrthoDB" id="9801773at2"/>
<dbReference type="InterPro" id="IPR013549">
    <property type="entry name" value="DUF1731"/>
</dbReference>
<dbReference type="Pfam" id="PF01370">
    <property type="entry name" value="Epimerase"/>
    <property type="match status" value="1"/>
</dbReference>
<comment type="caution">
    <text evidence="5">The sequence shown here is derived from an EMBL/GenBank/DDBJ whole genome shotgun (WGS) entry which is preliminary data.</text>
</comment>
<name>A0A2M8WRA6_9MICO</name>
<sequence>MEIVVAGSHGLIGEALVARLTGRGHTVRRLVRPGGPPGPADAPWDPRRGELDPAVLATADAVVNLGGVGVGDRRWTDAYRREIRLSRTLGTLLLARTLADLAARAGTGGRPRVLLQASASGWYGERGDEPLPESAPRGDGFLADVVADWEASASPAADAGVRVVLLRTAIVLSRSGGALGRLLPIVRAGVGGPLGTGRQYWSWVSLPDHVAACEHLLVTDSVAGPVNLTSPEPVRNADLVRALASALHRPAVLRVPEVALRVGLGGFASELVASRRQVPAVLHASGFRWEHPAVVDAAEWVAAR</sequence>
<evidence type="ECO:0000256" key="1">
    <source>
        <dbReference type="ARBA" id="ARBA00009353"/>
    </source>
</evidence>
<evidence type="ECO:0008006" key="7">
    <source>
        <dbReference type="Google" id="ProtNLM"/>
    </source>
</evidence>
<dbReference type="PANTHER" id="PTHR11092:SF0">
    <property type="entry name" value="EPIMERASE FAMILY PROTEIN SDR39U1"/>
    <property type="match status" value="1"/>
</dbReference>
<dbReference type="InterPro" id="IPR036291">
    <property type="entry name" value="NAD(P)-bd_dom_sf"/>
</dbReference>